<accession>A0A176VU43</accession>
<evidence type="ECO:0000256" key="1">
    <source>
        <dbReference type="SAM" id="MobiDB-lite"/>
    </source>
</evidence>
<evidence type="ECO:0000313" key="2">
    <source>
        <dbReference type="EMBL" id="OAE24319.1"/>
    </source>
</evidence>
<feature type="compositionally biased region" description="Basic and acidic residues" evidence="1">
    <location>
        <begin position="62"/>
        <end position="71"/>
    </location>
</feature>
<keyword evidence="3" id="KW-1185">Reference proteome</keyword>
<dbReference type="Proteomes" id="UP000077202">
    <property type="component" value="Unassembled WGS sequence"/>
</dbReference>
<protein>
    <submittedName>
        <fullName evidence="2">Uncharacterized protein</fullName>
    </submittedName>
</protein>
<feature type="region of interest" description="Disordered" evidence="1">
    <location>
        <begin position="1"/>
        <end position="40"/>
    </location>
</feature>
<sequence>METTDDEEALGGDEVAKEKDNNALATPSEKFDKAEDAVEECPTKRRKLQRIELAAVLQRLGLDRKLEEKATADSAGVGPVPSWHQSE</sequence>
<dbReference type="EMBL" id="LVLJ01002651">
    <property type="protein sequence ID" value="OAE24319.1"/>
    <property type="molecule type" value="Genomic_DNA"/>
</dbReference>
<proteinExistence type="predicted"/>
<comment type="caution">
    <text evidence="2">The sequence shown here is derived from an EMBL/GenBank/DDBJ whole genome shotgun (WGS) entry which is preliminary data.</text>
</comment>
<reference evidence="2" key="1">
    <citation type="submission" date="2016-03" db="EMBL/GenBank/DDBJ databases">
        <title>Mechanisms controlling the formation of the plant cell surface in tip-growing cells are functionally conserved among land plants.</title>
        <authorList>
            <person name="Honkanen S."/>
            <person name="Jones V.A."/>
            <person name="Morieri G."/>
            <person name="Champion C."/>
            <person name="Hetherington A.J."/>
            <person name="Kelly S."/>
            <person name="Saint-Marcoux D."/>
            <person name="Proust H."/>
            <person name="Prescott H."/>
            <person name="Dolan L."/>
        </authorList>
    </citation>
    <scope>NUCLEOTIDE SEQUENCE [LARGE SCALE GENOMIC DNA]</scope>
    <source>
        <tissue evidence="2">Whole gametophyte</tissue>
    </source>
</reference>
<evidence type="ECO:0000313" key="3">
    <source>
        <dbReference type="Proteomes" id="UP000077202"/>
    </source>
</evidence>
<organism evidence="2 3">
    <name type="scientific">Marchantia polymorpha subsp. ruderalis</name>
    <dbReference type="NCBI Taxonomy" id="1480154"/>
    <lineage>
        <taxon>Eukaryota</taxon>
        <taxon>Viridiplantae</taxon>
        <taxon>Streptophyta</taxon>
        <taxon>Embryophyta</taxon>
        <taxon>Marchantiophyta</taxon>
        <taxon>Marchantiopsida</taxon>
        <taxon>Marchantiidae</taxon>
        <taxon>Marchantiales</taxon>
        <taxon>Marchantiaceae</taxon>
        <taxon>Marchantia</taxon>
    </lineage>
</organism>
<gene>
    <name evidence="2" type="ORF">AXG93_4265s1000</name>
</gene>
<feature type="compositionally biased region" description="Acidic residues" evidence="1">
    <location>
        <begin position="1"/>
        <end position="11"/>
    </location>
</feature>
<dbReference type="AlphaFoldDB" id="A0A176VU43"/>
<name>A0A176VU43_MARPO</name>
<feature type="region of interest" description="Disordered" evidence="1">
    <location>
        <begin position="62"/>
        <end position="87"/>
    </location>
</feature>